<name>A0A4U0V6V2_9PEZI</name>
<reference evidence="1 2" key="1">
    <citation type="submission" date="2017-03" db="EMBL/GenBank/DDBJ databases">
        <title>Genomes of endolithic fungi from Antarctica.</title>
        <authorList>
            <person name="Coleine C."/>
            <person name="Masonjones S."/>
            <person name="Stajich J.E."/>
        </authorList>
    </citation>
    <scope>NUCLEOTIDE SEQUENCE [LARGE SCALE GENOMIC DNA]</scope>
    <source>
        <strain evidence="1 2">CCFEE 5184</strain>
    </source>
</reference>
<sequence length="59" mass="6158">RANLRLGGLRVLTASGVTSGIDGALYLVGALVSDDCADEVARKMCHQWKKGVVVDGTDV</sequence>
<dbReference type="InterPro" id="IPR029062">
    <property type="entry name" value="Class_I_gatase-like"/>
</dbReference>
<organism evidence="1 2">
    <name type="scientific">Friedmanniomyces simplex</name>
    <dbReference type="NCBI Taxonomy" id="329884"/>
    <lineage>
        <taxon>Eukaryota</taxon>
        <taxon>Fungi</taxon>
        <taxon>Dikarya</taxon>
        <taxon>Ascomycota</taxon>
        <taxon>Pezizomycotina</taxon>
        <taxon>Dothideomycetes</taxon>
        <taxon>Dothideomycetidae</taxon>
        <taxon>Mycosphaerellales</taxon>
        <taxon>Teratosphaeriaceae</taxon>
        <taxon>Friedmanniomyces</taxon>
    </lineage>
</organism>
<accession>A0A4U0V6V2</accession>
<keyword evidence="2" id="KW-1185">Reference proteome</keyword>
<dbReference type="SUPFAM" id="SSF52317">
    <property type="entry name" value="Class I glutamine amidotransferase-like"/>
    <property type="match status" value="1"/>
</dbReference>
<gene>
    <name evidence="1" type="ORF">B0A55_13618</name>
</gene>
<proteinExistence type="predicted"/>
<dbReference type="AlphaFoldDB" id="A0A4U0V6V2"/>
<dbReference type="Gene3D" id="3.40.50.880">
    <property type="match status" value="1"/>
</dbReference>
<feature type="non-terminal residue" evidence="1">
    <location>
        <position position="1"/>
    </location>
</feature>
<comment type="caution">
    <text evidence="1">The sequence shown here is derived from an EMBL/GenBank/DDBJ whole genome shotgun (WGS) entry which is preliminary data.</text>
</comment>
<evidence type="ECO:0000313" key="1">
    <source>
        <dbReference type="EMBL" id="TKA44518.1"/>
    </source>
</evidence>
<dbReference type="Proteomes" id="UP000309340">
    <property type="component" value="Unassembled WGS sequence"/>
</dbReference>
<evidence type="ECO:0000313" key="2">
    <source>
        <dbReference type="Proteomes" id="UP000309340"/>
    </source>
</evidence>
<dbReference type="OrthoDB" id="10259133at2759"/>
<dbReference type="EMBL" id="NAJQ01002359">
    <property type="protein sequence ID" value="TKA44518.1"/>
    <property type="molecule type" value="Genomic_DNA"/>
</dbReference>
<protein>
    <submittedName>
        <fullName evidence="1">Uncharacterized protein</fullName>
    </submittedName>
</protein>